<reference evidence="7 8" key="1">
    <citation type="journal article" date="2016" name="Front. Microbiol.">
        <title>Comprehensive Phylogenetic Analysis of Bovine Non-aureus Staphylococci Species Based on Whole-Genome Sequencing.</title>
        <authorList>
            <person name="Naushad S."/>
            <person name="Barkema H.W."/>
            <person name="Luby C."/>
            <person name="Condas L.A."/>
            <person name="Nobrega D.B."/>
            <person name="Carson D.A."/>
            <person name="De Buck J."/>
        </authorList>
    </citation>
    <scope>NUCLEOTIDE SEQUENCE [LARGE SCALE GENOMIC DNA]</scope>
    <source>
        <strain evidence="7 8">SNUC 4337</strain>
    </source>
</reference>
<sequence length="128" mass="14602">YTLDQMDKLPNDVTDRINKVVKSFGDNVTNILSNSIAIVSQIISTLFLLIMVPFFLIYMLKDHEKFIPSVAKLFNGDRKVFVTNLLKDVNYPLQSYIQGQVTVSVILGIMLYIGYTIIGFESVFYTHL</sequence>
<organism evidence="7 8">
    <name type="scientific">Staphylococcus nepalensis</name>
    <dbReference type="NCBI Taxonomy" id="214473"/>
    <lineage>
        <taxon>Bacteria</taxon>
        <taxon>Bacillati</taxon>
        <taxon>Bacillota</taxon>
        <taxon>Bacilli</taxon>
        <taxon>Bacillales</taxon>
        <taxon>Staphylococcaceae</taxon>
        <taxon>Staphylococcus</taxon>
    </lineage>
</organism>
<evidence type="ECO:0000256" key="2">
    <source>
        <dbReference type="ARBA" id="ARBA00009773"/>
    </source>
</evidence>
<evidence type="ECO:0000256" key="4">
    <source>
        <dbReference type="ARBA" id="ARBA00022989"/>
    </source>
</evidence>
<dbReference type="Pfam" id="PF01594">
    <property type="entry name" value="AI-2E_transport"/>
    <property type="match status" value="1"/>
</dbReference>
<proteinExistence type="inferred from homology"/>
<comment type="caution">
    <text evidence="7">The sequence shown here is derived from an EMBL/GenBank/DDBJ whole genome shotgun (WGS) entry which is preliminary data.</text>
</comment>
<feature type="transmembrane region" description="Helical" evidence="6">
    <location>
        <begin position="36"/>
        <end position="60"/>
    </location>
</feature>
<dbReference type="InterPro" id="IPR002549">
    <property type="entry name" value="AI-2E-like"/>
</dbReference>
<keyword evidence="3 6" id="KW-0812">Transmembrane</keyword>
<evidence type="ECO:0000256" key="6">
    <source>
        <dbReference type="SAM" id="Phobius"/>
    </source>
</evidence>
<feature type="transmembrane region" description="Helical" evidence="6">
    <location>
        <begin position="101"/>
        <end position="125"/>
    </location>
</feature>
<dbReference type="Proteomes" id="UP000240400">
    <property type="component" value="Unassembled WGS sequence"/>
</dbReference>
<comment type="subcellular location">
    <subcellularLocation>
        <location evidence="1">Membrane</location>
        <topology evidence="1">Multi-pass membrane protein</topology>
    </subcellularLocation>
</comment>
<comment type="similarity">
    <text evidence="2">Belongs to the autoinducer-2 exporter (AI-2E) (TC 2.A.86) family.</text>
</comment>
<accession>A0A2T4RYV9</accession>
<evidence type="ECO:0000313" key="8">
    <source>
        <dbReference type="Proteomes" id="UP000240400"/>
    </source>
</evidence>
<name>A0A2T4RYV9_9STAP</name>
<evidence type="ECO:0000256" key="1">
    <source>
        <dbReference type="ARBA" id="ARBA00004141"/>
    </source>
</evidence>
<dbReference type="RefSeq" id="WP_142402160.1">
    <property type="nucleotide sequence ID" value="NZ_PZHR01001106.1"/>
</dbReference>
<dbReference type="EMBL" id="PZHR01001106">
    <property type="protein sequence ID" value="PTK36369.1"/>
    <property type="molecule type" value="Genomic_DNA"/>
</dbReference>
<feature type="non-terminal residue" evidence="7">
    <location>
        <position position="1"/>
    </location>
</feature>
<protein>
    <submittedName>
        <fullName evidence="7">AI-2E family transporter</fullName>
    </submittedName>
</protein>
<evidence type="ECO:0000256" key="3">
    <source>
        <dbReference type="ARBA" id="ARBA00022692"/>
    </source>
</evidence>
<dbReference type="OrthoDB" id="9793390at2"/>
<keyword evidence="5 6" id="KW-0472">Membrane</keyword>
<keyword evidence="4 6" id="KW-1133">Transmembrane helix</keyword>
<feature type="non-terminal residue" evidence="7">
    <location>
        <position position="128"/>
    </location>
</feature>
<gene>
    <name evidence="7" type="ORF">BUZ61_19040</name>
</gene>
<dbReference type="AlphaFoldDB" id="A0A2T4RYV9"/>
<dbReference type="GO" id="GO:0016020">
    <property type="term" value="C:membrane"/>
    <property type="evidence" value="ECO:0007669"/>
    <property type="project" value="UniProtKB-SubCell"/>
</dbReference>
<evidence type="ECO:0000313" key="7">
    <source>
        <dbReference type="EMBL" id="PTK36369.1"/>
    </source>
</evidence>
<evidence type="ECO:0000256" key="5">
    <source>
        <dbReference type="ARBA" id="ARBA00023136"/>
    </source>
</evidence>